<protein>
    <submittedName>
        <fullName evidence="2">Uncharacterized protein</fullName>
    </submittedName>
</protein>
<reference evidence="2" key="1">
    <citation type="journal article" date="2020" name="Nature">
        <title>Giant virus diversity and host interactions through global metagenomics.</title>
        <authorList>
            <person name="Schulz F."/>
            <person name="Roux S."/>
            <person name="Paez-Espino D."/>
            <person name="Jungbluth S."/>
            <person name="Walsh D.A."/>
            <person name="Denef V.J."/>
            <person name="McMahon K.D."/>
            <person name="Konstantinidis K.T."/>
            <person name="Eloe-Fadrosh E.A."/>
            <person name="Kyrpides N.C."/>
            <person name="Woyke T."/>
        </authorList>
    </citation>
    <scope>NUCLEOTIDE SEQUENCE</scope>
    <source>
        <strain evidence="2">GVMAG-S-3300012000-57</strain>
    </source>
</reference>
<evidence type="ECO:0000256" key="1">
    <source>
        <dbReference type="SAM" id="MobiDB-lite"/>
    </source>
</evidence>
<dbReference type="EMBL" id="MN740909">
    <property type="protein sequence ID" value="QHU17470.1"/>
    <property type="molecule type" value="Genomic_DNA"/>
</dbReference>
<proteinExistence type="predicted"/>
<feature type="region of interest" description="Disordered" evidence="1">
    <location>
        <begin position="91"/>
        <end position="124"/>
    </location>
</feature>
<accession>A0A6C0KL92</accession>
<sequence>MEHEESMFLNDSLGYNPLKTNTKTPLLATLKTGDKLTGLQNDNNIYTVVLKKDQTAYIGLHHAEDNTHIYDYFTPEELAKKFVNADSIIINPPPNKAGKIRRNTSSKKLKKRTTLKRRKTKSRK</sequence>
<dbReference type="AlphaFoldDB" id="A0A6C0KL92"/>
<organism evidence="2">
    <name type="scientific">viral metagenome</name>
    <dbReference type="NCBI Taxonomy" id="1070528"/>
    <lineage>
        <taxon>unclassified sequences</taxon>
        <taxon>metagenomes</taxon>
        <taxon>organismal metagenomes</taxon>
    </lineage>
</organism>
<evidence type="ECO:0000313" key="2">
    <source>
        <dbReference type="EMBL" id="QHU17470.1"/>
    </source>
</evidence>
<feature type="compositionally biased region" description="Basic residues" evidence="1">
    <location>
        <begin position="98"/>
        <end position="124"/>
    </location>
</feature>
<name>A0A6C0KL92_9ZZZZ</name>